<dbReference type="InterPro" id="IPR001810">
    <property type="entry name" value="F-box_dom"/>
</dbReference>
<protein>
    <recommendedName>
        <fullName evidence="1">F-box domain-containing protein</fullName>
    </recommendedName>
</protein>
<comment type="caution">
    <text evidence="2">The sequence shown here is derived from an EMBL/GenBank/DDBJ whole genome shotgun (WGS) entry which is preliminary data.</text>
</comment>
<dbReference type="CDD" id="cd22160">
    <property type="entry name" value="F-box_AtFBL13-like"/>
    <property type="match status" value="1"/>
</dbReference>
<dbReference type="SUPFAM" id="SSF81383">
    <property type="entry name" value="F-box domain"/>
    <property type="match status" value="1"/>
</dbReference>
<keyword evidence="3" id="KW-1185">Reference proteome</keyword>
<organism evidence="2 3">
    <name type="scientific">Eleusine coracana subsp. coracana</name>
    <dbReference type="NCBI Taxonomy" id="191504"/>
    <lineage>
        <taxon>Eukaryota</taxon>
        <taxon>Viridiplantae</taxon>
        <taxon>Streptophyta</taxon>
        <taxon>Embryophyta</taxon>
        <taxon>Tracheophyta</taxon>
        <taxon>Spermatophyta</taxon>
        <taxon>Magnoliopsida</taxon>
        <taxon>Liliopsida</taxon>
        <taxon>Poales</taxon>
        <taxon>Poaceae</taxon>
        <taxon>PACMAD clade</taxon>
        <taxon>Chloridoideae</taxon>
        <taxon>Cynodonteae</taxon>
        <taxon>Eleusininae</taxon>
        <taxon>Eleusine</taxon>
    </lineage>
</organism>
<dbReference type="PANTHER" id="PTHR34223">
    <property type="entry name" value="OS11G0201299 PROTEIN"/>
    <property type="match status" value="1"/>
</dbReference>
<evidence type="ECO:0000313" key="3">
    <source>
        <dbReference type="Proteomes" id="UP001054889"/>
    </source>
</evidence>
<dbReference type="InterPro" id="IPR053781">
    <property type="entry name" value="F-box_AtFBL13-like"/>
</dbReference>
<reference evidence="2" key="2">
    <citation type="submission" date="2021-12" db="EMBL/GenBank/DDBJ databases">
        <title>Resequencing data analysis of finger millet.</title>
        <authorList>
            <person name="Hatakeyama M."/>
            <person name="Aluri S."/>
            <person name="Balachadran M.T."/>
            <person name="Sivarajan S.R."/>
            <person name="Poveda L."/>
            <person name="Shimizu-Inatsugi R."/>
            <person name="Schlapbach R."/>
            <person name="Sreeman S.M."/>
            <person name="Shimizu K.K."/>
        </authorList>
    </citation>
    <scope>NUCLEOTIDE SEQUENCE</scope>
</reference>
<feature type="domain" description="F-box" evidence="1">
    <location>
        <begin position="18"/>
        <end position="67"/>
    </location>
</feature>
<dbReference type="PANTHER" id="PTHR34223:SF51">
    <property type="entry name" value="OS06G0556300 PROTEIN"/>
    <property type="match status" value="1"/>
</dbReference>
<name>A0AAV5EXP3_ELECO</name>
<dbReference type="InterPro" id="IPR053197">
    <property type="entry name" value="F-box_SCFL_complex_component"/>
</dbReference>
<gene>
    <name evidence="2" type="primary">gb16257</name>
    <name evidence="2" type="ORF">PR202_gb16257</name>
</gene>
<dbReference type="Gene3D" id="1.20.1280.50">
    <property type="match status" value="1"/>
</dbReference>
<dbReference type="EMBL" id="BQKI01000080">
    <property type="protein sequence ID" value="GJN28164.1"/>
    <property type="molecule type" value="Genomic_DNA"/>
</dbReference>
<dbReference type="AlphaFoldDB" id="A0AAV5EXP3"/>
<reference evidence="2" key="1">
    <citation type="journal article" date="2018" name="DNA Res.">
        <title>Multiple hybrid de novo genome assembly of finger millet, an orphan allotetraploid crop.</title>
        <authorList>
            <person name="Hatakeyama M."/>
            <person name="Aluri S."/>
            <person name="Balachadran M.T."/>
            <person name="Sivarajan S.R."/>
            <person name="Patrignani A."/>
            <person name="Gruter S."/>
            <person name="Poveda L."/>
            <person name="Shimizu-Inatsugi R."/>
            <person name="Baeten J."/>
            <person name="Francoijs K.J."/>
            <person name="Nataraja K.N."/>
            <person name="Reddy Y.A.N."/>
            <person name="Phadnis S."/>
            <person name="Ravikumar R.L."/>
            <person name="Schlapbach R."/>
            <person name="Sreeman S.M."/>
            <person name="Shimizu K.K."/>
        </authorList>
    </citation>
    <scope>NUCLEOTIDE SEQUENCE</scope>
</reference>
<dbReference type="Proteomes" id="UP001054889">
    <property type="component" value="Unassembled WGS sequence"/>
</dbReference>
<sequence length="383" mass="43190">MPNRREARLSEAAASGDEDRISALPDDILHLVLSSLPSDDAVRTCVLAKRWSHLWKSARALRIYPRKSSSDVNASHRTWTWGPWTPQTLRIFVHHLLLLRGGAPLDVCDIACGELWGESGGMKYEETNQTVGLWIRHAMMIGRARALRVCFRDGRRLCLDKTPFVSETLRTVELNDVTFYDKSVDFSRCPALKKLKMNGCKIHGKRIFQMSKLVTANVTLEGLCEDKCTHHGHNDSWLDSYSGSGNAAYLESLPSCGICCGSNNHGPVCFLKAYNFGALVYFLRCSPILQKLTVRIGNCETRHPVVNRGDNYSPIEQSLVSNELKVVEIQCLQQNALVEKLITILVDYGVQREQINIEQNLSPLSLSGYETWSDDDEYYSDDY</sequence>
<proteinExistence type="predicted"/>
<dbReference type="InterPro" id="IPR036047">
    <property type="entry name" value="F-box-like_dom_sf"/>
</dbReference>
<dbReference type="Pfam" id="PF00646">
    <property type="entry name" value="F-box"/>
    <property type="match status" value="1"/>
</dbReference>
<accession>A0AAV5EXP3</accession>
<evidence type="ECO:0000259" key="1">
    <source>
        <dbReference type="PROSITE" id="PS50181"/>
    </source>
</evidence>
<evidence type="ECO:0000313" key="2">
    <source>
        <dbReference type="EMBL" id="GJN28164.1"/>
    </source>
</evidence>
<dbReference type="PROSITE" id="PS50181">
    <property type="entry name" value="FBOX"/>
    <property type="match status" value="1"/>
</dbReference>